<dbReference type="SMART" id="SM00065">
    <property type="entry name" value="GAF"/>
    <property type="match status" value="1"/>
</dbReference>
<accession>A0A5C8P4D8</accession>
<dbReference type="PROSITE" id="PS50113">
    <property type="entry name" value="PAC"/>
    <property type="match status" value="1"/>
</dbReference>
<dbReference type="PROSITE" id="PS50887">
    <property type="entry name" value="GGDEF"/>
    <property type="match status" value="1"/>
</dbReference>
<comment type="caution">
    <text evidence="3">The sequence shown here is derived from an EMBL/GenBank/DDBJ whole genome shotgun (WGS) entry which is preliminary data.</text>
</comment>
<protein>
    <submittedName>
        <fullName evidence="3">Diguanylate cyclase</fullName>
    </submittedName>
</protein>
<dbReference type="NCBIfam" id="TIGR00229">
    <property type="entry name" value="sensory_box"/>
    <property type="match status" value="1"/>
</dbReference>
<dbReference type="InterPro" id="IPR000700">
    <property type="entry name" value="PAS-assoc_C"/>
</dbReference>
<dbReference type="InterPro" id="IPR000014">
    <property type="entry name" value="PAS"/>
</dbReference>
<dbReference type="SUPFAM" id="SSF55781">
    <property type="entry name" value="GAF domain-like"/>
    <property type="match status" value="1"/>
</dbReference>
<dbReference type="RefSeq" id="WP_147702676.1">
    <property type="nucleotide sequence ID" value="NZ_VDUY01000001.1"/>
</dbReference>
<dbReference type="PANTHER" id="PTHR46663">
    <property type="entry name" value="DIGUANYLATE CYCLASE DGCT-RELATED"/>
    <property type="match status" value="1"/>
</dbReference>
<dbReference type="Pfam" id="PF00990">
    <property type="entry name" value="GGDEF"/>
    <property type="match status" value="1"/>
</dbReference>
<dbReference type="Proteomes" id="UP000321548">
    <property type="component" value="Unassembled WGS sequence"/>
</dbReference>
<dbReference type="Pfam" id="PF01590">
    <property type="entry name" value="GAF"/>
    <property type="match status" value="1"/>
</dbReference>
<dbReference type="Gene3D" id="3.30.70.270">
    <property type="match status" value="1"/>
</dbReference>
<dbReference type="NCBIfam" id="TIGR00254">
    <property type="entry name" value="GGDEF"/>
    <property type="match status" value="1"/>
</dbReference>
<evidence type="ECO:0000313" key="3">
    <source>
        <dbReference type="EMBL" id="TXL68536.1"/>
    </source>
</evidence>
<dbReference type="SUPFAM" id="SSF55073">
    <property type="entry name" value="Nucleotide cyclase"/>
    <property type="match status" value="1"/>
</dbReference>
<dbReference type="SUPFAM" id="SSF55785">
    <property type="entry name" value="PYP-like sensor domain (PAS domain)"/>
    <property type="match status" value="1"/>
</dbReference>
<dbReference type="SMART" id="SM00267">
    <property type="entry name" value="GGDEF"/>
    <property type="match status" value="1"/>
</dbReference>
<dbReference type="InterPro" id="IPR043128">
    <property type="entry name" value="Rev_trsase/Diguanyl_cyclase"/>
</dbReference>
<dbReference type="InterPro" id="IPR013656">
    <property type="entry name" value="PAS_4"/>
</dbReference>
<dbReference type="InterPro" id="IPR003018">
    <property type="entry name" value="GAF"/>
</dbReference>
<reference evidence="3 4" key="1">
    <citation type="submission" date="2019-06" db="EMBL/GenBank/DDBJ databases">
        <title>Quisquiliibacterium sp. nov., isolated from a maize field.</title>
        <authorList>
            <person name="Lin S.-Y."/>
            <person name="Tsai C.-F."/>
            <person name="Young C.-C."/>
        </authorList>
    </citation>
    <scope>NUCLEOTIDE SEQUENCE [LARGE SCALE GENOMIC DNA]</scope>
    <source>
        <strain evidence="3 4">CC-CFT501</strain>
    </source>
</reference>
<proteinExistence type="predicted"/>
<dbReference type="InterPro" id="IPR052163">
    <property type="entry name" value="DGC-Regulatory_Protein"/>
</dbReference>
<feature type="domain" description="GGDEF" evidence="2">
    <location>
        <begin position="331"/>
        <end position="453"/>
    </location>
</feature>
<gene>
    <name evidence="3" type="ORF">FHP08_02310</name>
</gene>
<dbReference type="InterPro" id="IPR029787">
    <property type="entry name" value="Nucleotide_cyclase"/>
</dbReference>
<dbReference type="InterPro" id="IPR035965">
    <property type="entry name" value="PAS-like_dom_sf"/>
</dbReference>
<dbReference type="AlphaFoldDB" id="A0A5C8P4D8"/>
<evidence type="ECO:0000259" key="1">
    <source>
        <dbReference type="PROSITE" id="PS50113"/>
    </source>
</evidence>
<dbReference type="Gene3D" id="3.30.450.20">
    <property type="entry name" value="PAS domain"/>
    <property type="match status" value="1"/>
</dbReference>
<dbReference type="PANTHER" id="PTHR46663:SF3">
    <property type="entry name" value="SLL0267 PROTEIN"/>
    <property type="match status" value="1"/>
</dbReference>
<sequence>MPQPADRVLPPIPGDDSARVAHLCDLGLLDSPPEPVFDRLTAIAREHLGTRQALLSLVDANRQWFKSVAGPLEARQTPRQDAFCAWAILAAEPMVVEDAAADPRFADNPLVLGEPFIGFYAGAPIRSGGFTIGTLCVLDRQPRRLDDAGRRLLAQLADTAAEIIGLRRRDEERIAIGDMLDAAVEEAYLFDVHADRVVYANAGGLQRIGCGDEEIGRLGPARVSPAYDRRNLVRIIDALRDGKPWIVSECEHLRRDGGRYPVETRFVRAVRDGRLSDRLLVVIARDITARKEAERELAYRAHHDNLTGLANRYLLEDRFEAARRRLRRKGAMIGIALIDLDRFKEVNDTWGHDAGDAVLMRVAGLMGAAVRPSDTVARVGGDEFVVLLDDLDEAAQAAAICDRLRAALDGIVVGGLPPGVVSASIGHAVATDASVTLDALMKLADSRMYADKL</sequence>
<name>A0A5C8P4D8_9BURK</name>
<dbReference type="InterPro" id="IPR029016">
    <property type="entry name" value="GAF-like_dom_sf"/>
</dbReference>
<dbReference type="Pfam" id="PF08448">
    <property type="entry name" value="PAS_4"/>
    <property type="match status" value="1"/>
</dbReference>
<keyword evidence="4" id="KW-1185">Reference proteome</keyword>
<evidence type="ECO:0000313" key="4">
    <source>
        <dbReference type="Proteomes" id="UP000321548"/>
    </source>
</evidence>
<dbReference type="InterPro" id="IPR000160">
    <property type="entry name" value="GGDEF_dom"/>
</dbReference>
<evidence type="ECO:0000259" key="2">
    <source>
        <dbReference type="PROSITE" id="PS50887"/>
    </source>
</evidence>
<organism evidence="3 4">
    <name type="scientific">Zeimonas arvi</name>
    <dbReference type="NCBI Taxonomy" id="2498847"/>
    <lineage>
        <taxon>Bacteria</taxon>
        <taxon>Pseudomonadati</taxon>
        <taxon>Pseudomonadota</taxon>
        <taxon>Betaproteobacteria</taxon>
        <taxon>Burkholderiales</taxon>
        <taxon>Burkholderiaceae</taxon>
        <taxon>Zeimonas</taxon>
    </lineage>
</organism>
<feature type="domain" description="PAC" evidence="1">
    <location>
        <begin position="246"/>
        <end position="299"/>
    </location>
</feature>
<dbReference type="CDD" id="cd01949">
    <property type="entry name" value="GGDEF"/>
    <property type="match status" value="1"/>
</dbReference>
<dbReference type="Gene3D" id="3.30.450.40">
    <property type="match status" value="1"/>
</dbReference>
<dbReference type="OrthoDB" id="5571399at2"/>
<dbReference type="EMBL" id="VDUY01000001">
    <property type="protein sequence ID" value="TXL68536.1"/>
    <property type="molecule type" value="Genomic_DNA"/>
</dbReference>